<reference evidence="6" key="1">
    <citation type="submission" date="2023-05" db="EMBL/GenBank/DDBJ databases">
        <title>[olsenella] sp. nov., isolated from a pig farm feces dump.</title>
        <authorList>
            <person name="Chang Y.-H."/>
        </authorList>
    </citation>
    <scope>NUCLEOTIDE SEQUENCE</scope>
    <source>
        <strain evidence="6">YH-ols2217</strain>
    </source>
</reference>
<feature type="domain" description="HTH merR-type" evidence="5">
    <location>
        <begin position="38"/>
        <end position="82"/>
    </location>
</feature>
<dbReference type="Gene3D" id="1.10.1660.10">
    <property type="match status" value="1"/>
</dbReference>
<gene>
    <name evidence="6" type="ORF">QJ043_00950</name>
</gene>
<organism evidence="6 7">
    <name type="scientific">Kribbibacterium absianum</name>
    <dbReference type="NCBI Taxonomy" id="3044210"/>
    <lineage>
        <taxon>Bacteria</taxon>
        <taxon>Bacillati</taxon>
        <taxon>Actinomycetota</taxon>
        <taxon>Coriobacteriia</taxon>
        <taxon>Coriobacteriales</taxon>
        <taxon>Kribbibacteriaceae</taxon>
        <taxon>Kribbibacterium</taxon>
    </lineage>
</organism>
<dbReference type="SMART" id="SM00422">
    <property type="entry name" value="HTH_MERR"/>
    <property type="match status" value="1"/>
</dbReference>
<dbReference type="PANTHER" id="PTHR30204">
    <property type="entry name" value="REDOX-CYCLING DRUG-SENSING TRANSCRIPTIONAL ACTIVATOR SOXR"/>
    <property type="match status" value="1"/>
</dbReference>
<dbReference type="SUPFAM" id="SSF46955">
    <property type="entry name" value="Putative DNA-binding domain"/>
    <property type="match status" value="1"/>
</dbReference>
<protein>
    <submittedName>
        <fullName evidence="6">MerR family transcriptional regulator</fullName>
    </submittedName>
</protein>
<proteinExistence type="predicted"/>
<evidence type="ECO:0000313" key="6">
    <source>
        <dbReference type="EMBL" id="MDJ1128655.1"/>
    </source>
</evidence>
<evidence type="ECO:0000256" key="4">
    <source>
        <dbReference type="ARBA" id="ARBA00023163"/>
    </source>
</evidence>
<keyword evidence="1" id="KW-0678">Repressor</keyword>
<dbReference type="InterPro" id="IPR000551">
    <property type="entry name" value="MerR-type_HTH_dom"/>
</dbReference>
<evidence type="ECO:0000313" key="7">
    <source>
        <dbReference type="Proteomes" id="UP001431693"/>
    </source>
</evidence>
<comment type="caution">
    <text evidence="6">The sequence shown here is derived from an EMBL/GenBank/DDBJ whole genome shotgun (WGS) entry which is preliminary data.</text>
</comment>
<dbReference type="Proteomes" id="UP001431693">
    <property type="component" value="Unassembled WGS sequence"/>
</dbReference>
<dbReference type="PROSITE" id="PS50937">
    <property type="entry name" value="HTH_MERR_2"/>
    <property type="match status" value="1"/>
</dbReference>
<keyword evidence="3" id="KW-0238">DNA-binding</keyword>
<keyword evidence="4" id="KW-0804">Transcription</keyword>
<evidence type="ECO:0000259" key="5">
    <source>
        <dbReference type="PROSITE" id="PS50937"/>
    </source>
</evidence>
<accession>A0ABT6ZHX5</accession>
<dbReference type="PANTHER" id="PTHR30204:SF69">
    <property type="entry name" value="MERR-FAMILY TRANSCRIPTIONAL REGULATOR"/>
    <property type="match status" value="1"/>
</dbReference>
<dbReference type="Pfam" id="PF13411">
    <property type="entry name" value="MerR_1"/>
    <property type="match status" value="1"/>
</dbReference>
<evidence type="ECO:0000256" key="2">
    <source>
        <dbReference type="ARBA" id="ARBA00023015"/>
    </source>
</evidence>
<dbReference type="CDD" id="cd00592">
    <property type="entry name" value="HTH_MerR-like"/>
    <property type="match status" value="1"/>
</dbReference>
<sequence>MVPDTPRRGWRISEVEALLGLARRDIQRCCYTGRGGVGILEPEDSAWGRRTYNVRDLAQLFLVRQYRRQGLSLPEVKQVLDDHCATGRTVRDLLAIQVDRLTDQADEVLGQLLQAQTLLAAVSEQPGAVEEVVERQVQARTALQPGASRGIPAHGRPSWMATLLGSQDLLDSPGMALAVDLWLGPGATRALREACASVNQATEERGENDEAVQ</sequence>
<evidence type="ECO:0000256" key="3">
    <source>
        <dbReference type="ARBA" id="ARBA00023125"/>
    </source>
</evidence>
<keyword evidence="7" id="KW-1185">Reference proteome</keyword>
<name>A0ABT6ZHX5_9ACTN</name>
<dbReference type="InterPro" id="IPR009061">
    <property type="entry name" value="DNA-bd_dom_put_sf"/>
</dbReference>
<dbReference type="InterPro" id="IPR047057">
    <property type="entry name" value="MerR_fam"/>
</dbReference>
<dbReference type="RefSeq" id="WP_283712298.1">
    <property type="nucleotide sequence ID" value="NZ_JASJEW010000001.1"/>
</dbReference>
<keyword evidence="2" id="KW-0805">Transcription regulation</keyword>
<dbReference type="EMBL" id="JASJEX010000001">
    <property type="protein sequence ID" value="MDJ1128655.1"/>
    <property type="molecule type" value="Genomic_DNA"/>
</dbReference>
<evidence type="ECO:0000256" key="1">
    <source>
        <dbReference type="ARBA" id="ARBA00022491"/>
    </source>
</evidence>